<evidence type="ECO:0000313" key="4">
    <source>
        <dbReference type="EMBL" id="OJG77360.1"/>
    </source>
</evidence>
<reference evidence="4 5" key="1">
    <citation type="submission" date="2014-12" db="EMBL/GenBank/DDBJ databases">
        <title>Draft genome sequences of 29 type strains of Enterococci.</title>
        <authorList>
            <person name="Zhong Z."/>
            <person name="Sun Z."/>
            <person name="Liu W."/>
            <person name="Zhang W."/>
            <person name="Zhang H."/>
        </authorList>
    </citation>
    <scope>NUCLEOTIDE SEQUENCE [LARGE SCALE GENOMIC DNA]</scope>
    <source>
        <strain evidence="4 5">DSM 15687</strain>
    </source>
</reference>
<dbReference type="InterPro" id="IPR012340">
    <property type="entry name" value="NA-bd_OB-fold"/>
</dbReference>
<name>A0A1L8W8I8_9ENTE</name>
<dbReference type="InterPro" id="IPR011129">
    <property type="entry name" value="CSD"/>
</dbReference>
<dbReference type="SUPFAM" id="SSF50249">
    <property type="entry name" value="Nucleic acid-binding proteins"/>
    <property type="match status" value="1"/>
</dbReference>
<dbReference type="FunFam" id="2.40.50.140:FF:000006">
    <property type="entry name" value="Cold shock protein CspC"/>
    <property type="match status" value="1"/>
</dbReference>
<protein>
    <submittedName>
        <fullName evidence="4">Major cold shock protein CspA</fullName>
    </submittedName>
</protein>
<dbReference type="STRING" id="150033.RV14_GL001593"/>
<dbReference type="AlphaFoldDB" id="A0A1L8W8I8"/>
<comment type="caution">
    <text evidence="4">The sequence shown here is derived from an EMBL/GenBank/DDBJ whole genome shotgun (WGS) entry which is preliminary data.</text>
</comment>
<evidence type="ECO:0000259" key="3">
    <source>
        <dbReference type="PROSITE" id="PS51857"/>
    </source>
</evidence>
<dbReference type="RefSeq" id="WP_071856347.1">
    <property type="nucleotide sequence ID" value="NZ_JBCLRY010000004.1"/>
</dbReference>
<sequence length="67" mass="7438">MKTGTVKWFDNKKGYGFIAGEDGKDIFVHYIAILTEGFKTLEEGQPVQYDVVEGKRGLQASNVTALK</sequence>
<dbReference type="GO" id="GO:0003676">
    <property type="term" value="F:nucleic acid binding"/>
    <property type="evidence" value="ECO:0007669"/>
    <property type="project" value="InterPro"/>
</dbReference>
<dbReference type="InterPro" id="IPR050181">
    <property type="entry name" value="Cold_shock_domain"/>
</dbReference>
<dbReference type="InterPro" id="IPR002059">
    <property type="entry name" value="CSP_DNA-bd"/>
</dbReference>
<dbReference type="Proteomes" id="UP000182152">
    <property type="component" value="Unassembled WGS sequence"/>
</dbReference>
<dbReference type="GO" id="GO:0051252">
    <property type="term" value="P:regulation of RNA metabolic process"/>
    <property type="evidence" value="ECO:0007669"/>
    <property type="project" value="UniProtKB-ARBA"/>
</dbReference>
<comment type="subcellular location">
    <subcellularLocation>
        <location evidence="1">Cytoplasm</location>
    </subcellularLocation>
</comment>
<dbReference type="EMBL" id="JXLB01000036">
    <property type="protein sequence ID" value="OJG77360.1"/>
    <property type="molecule type" value="Genomic_DNA"/>
</dbReference>
<dbReference type="GO" id="GO:0005737">
    <property type="term" value="C:cytoplasm"/>
    <property type="evidence" value="ECO:0007669"/>
    <property type="project" value="UniProtKB-SubCell"/>
</dbReference>
<dbReference type="InterPro" id="IPR012156">
    <property type="entry name" value="Cold_shock_CspA"/>
</dbReference>
<evidence type="ECO:0000256" key="1">
    <source>
        <dbReference type="ARBA" id="ARBA00004496"/>
    </source>
</evidence>
<dbReference type="PIRSF" id="PIRSF002599">
    <property type="entry name" value="Cold_shock_A"/>
    <property type="match status" value="1"/>
</dbReference>
<dbReference type="CDD" id="cd04458">
    <property type="entry name" value="CSP_CDS"/>
    <property type="match status" value="1"/>
</dbReference>
<dbReference type="OrthoDB" id="9805039at2"/>
<accession>A0A1L8W8I8</accession>
<gene>
    <name evidence="4" type="ORF">RV14_GL001593</name>
</gene>
<feature type="domain" description="CSD" evidence="3">
    <location>
        <begin position="1"/>
        <end position="65"/>
    </location>
</feature>
<dbReference type="GO" id="GO:0010468">
    <property type="term" value="P:regulation of gene expression"/>
    <property type="evidence" value="ECO:0007669"/>
    <property type="project" value="UniProtKB-ARBA"/>
</dbReference>
<dbReference type="Gene3D" id="2.40.50.140">
    <property type="entry name" value="Nucleic acid-binding proteins"/>
    <property type="match status" value="1"/>
</dbReference>
<keyword evidence="5" id="KW-1185">Reference proteome</keyword>
<dbReference type="Pfam" id="PF00313">
    <property type="entry name" value="CSD"/>
    <property type="match status" value="1"/>
</dbReference>
<dbReference type="PROSITE" id="PS51857">
    <property type="entry name" value="CSD_2"/>
    <property type="match status" value="1"/>
</dbReference>
<dbReference type="SMART" id="SM00357">
    <property type="entry name" value="CSP"/>
    <property type="match status" value="1"/>
</dbReference>
<dbReference type="PANTHER" id="PTHR11544">
    <property type="entry name" value="COLD SHOCK DOMAIN CONTAINING PROTEINS"/>
    <property type="match status" value="1"/>
</dbReference>
<dbReference type="Gene3D" id="6.20.370.130">
    <property type="match status" value="1"/>
</dbReference>
<evidence type="ECO:0000256" key="2">
    <source>
        <dbReference type="ARBA" id="ARBA00022490"/>
    </source>
</evidence>
<evidence type="ECO:0000313" key="5">
    <source>
        <dbReference type="Proteomes" id="UP000182152"/>
    </source>
</evidence>
<dbReference type="PRINTS" id="PR00050">
    <property type="entry name" value="COLDSHOCK"/>
</dbReference>
<organism evidence="4 5">
    <name type="scientific">Enterococcus ratti</name>
    <dbReference type="NCBI Taxonomy" id="150033"/>
    <lineage>
        <taxon>Bacteria</taxon>
        <taxon>Bacillati</taxon>
        <taxon>Bacillota</taxon>
        <taxon>Bacilli</taxon>
        <taxon>Lactobacillales</taxon>
        <taxon>Enterococcaceae</taxon>
        <taxon>Enterococcus</taxon>
    </lineage>
</organism>
<keyword evidence="2" id="KW-0963">Cytoplasm</keyword>
<proteinExistence type="predicted"/>